<gene>
    <name evidence="4" type="ORF">N7458_006871</name>
</gene>
<evidence type="ECO:0000313" key="4">
    <source>
        <dbReference type="EMBL" id="KAJ5450422.1"/>
    </source>
</evidence>
<dbReference type="Proteomes" id="UP001213681">
    <property type="component" value="Unassembled WGS sequence"/>
</dbReference>
<keyword evidence="3" id="KW-0732">Signal</keyword>
<reference evidence="4" key="1">
    <citation type="submission" date="2022-12" db="EMBL/GenBank/DDBJ databases">
        <authorList>
            <person name="Petersen C."/>
        </authorList>
    </citation>
    <scope>NUCLEOTIDE SEQUENCE</scope>
    <source>
        <strain evidence="4">IBT 16125</strain>
    </source>
</reference>
<evidence type="ECO:0000256" key="1">
    <source>
        <dbReference type="SAM" id="MobiDB-lite"/>
    </source>
</evidence>
<feature type="chain" id="PRO_5042230060" description="GPI anchored protein" evidence="3">
    <location>
        <begin position="18"/>
        <end position="202"/>
    </location>
</feature>
<dbReference type="EMBL" id="JAPVEA010000006">
    <property type="protein sequence ID" value="KAJ5450422.1"/>
    <property type="molecule type" value="Genomic_DNA"/>
</dbReference>
<feature type="signal peptide" evidence="3">
    <location>
        <begin position="1"/>
        <end position="17"/>
    </location>
</feature>
<evidence type="ECO:0000313" key="5">
    <source>
        <dbReference type="Proteomes" id="UP001213681"/>
    </source>
</evidence>
<dbReference type="GeneID" id="81600496"/>
<keyword evidence="2" id="KW-1133">Transmembrane helix</keyword>
<evidence type="ECO:0000256" key="2">
    <source>
        <dbReference type="SAM" id="Phobius"/>
    </source>
</evidence>
<evidence type="ECO:0000256" key="3">
    <source>
        <dbReference type="SAM" id="SignalP"/>
    </source>
</evidence>
<sequence>MHLTALSALVLLAPALALPQETATATMVSSNSGSSDAQSVDEANVALAEASLPSDYISVLETAVPSSWEFEMENPASEAAVLSAAANGIFPSWYNDLPASIKAVVTELGGFDADIVGATSAVTATAGPTSGAAADTTAATTASGSTGAAATQTPASGSSDAASSSKAASTSARSTGGAPIATGSIAVSVAGAAGLLGLVFAL</sequence>
<name>A0AAD6C537_9EURO</name>
<organism evidence="4 5">
    <name type="scientific">Penicillium daleae</name>
    <dbReference type="NCBI Taxonomy" id="63821"/>
    <lineage>
        <taxon>Eukaryota</taxon>
        <taxon>Fungi</taxon>
        <taxon>Dikarya</taxon>
        <taxon>Ascomycota</taxon>
        <taxon>Pezizomycotina</taxon>
        <taxon>Eurotiomycetes</taxon>
        <taxon>Eurotiomycetidae</taxon>
        <taxon>Eurotiales</taxon>
        <taxon>Aspergillaceae</taxon>
        <taxon>Penicillium</taxon>
    </lineage>
</organism>
<protein>
    <recommendedName>
        <fullName evidence="6">GPI anchored protein</fullName>
    </recommendedName>
</protein>
<proteinExistence type="predicted"/>
<comment type="caution">
    <text evidence="4">The sequence shown here is derived from an EMBL/GenBank/DDBJ whole genome shotgun (WGS) entry which is preliminary data.</text>
</comment>
<feature type="region of interest" description="Disordered" evidence="1">
    <location>
        <begin position="144"/>
        <end position="164"/>
    </location>
</feature>
<dbReference type="RefSeq" id="XP_056765957.1">
    <property type="nucleotide sequence ID" value="XM_056910253.1"/>
</dbReference>
<dbReference type="AlphaFoldDB" id="A0AAD6C537"/>
<keyword evidence="2" id="KW-0472">Membrane</keyword>
<accession>A0AAD6C537</accession>
<feature type="transmembrane region" description="Helical" evidence="2">
    <location>
        <begin position="180"/>
        <end position="201"/>
    </location>
</feature>
<reference evidence="4" key="2">
    <citation type="journal article" date="2023" name="IMA Fungus">
        <title>Comparative genomic study of the Penicillium genus elucidates a diverse pangenome and 15 lateral gene transfer events.</title>
        <authorList>
            <person name="Petersen C."/>
            <person name="Sorensen T."/>
            <person name="Nielsen M.R."/>
            <person name="Sondergaard T.E."/>
            <person name="Sorensen J.L."/>
            <person name="Fitzpatrick D.A."/>
            <person name="Frisvad J.C."/>
            <person name="Nielsen K.L."/>
        </authorList>
    </citation>
    <scope>NUCLEOTIDE SEQUENCE</scope>
    <source>
        <strain evidence="4">IBT 16125</strain>
    </source>
</reference>
<keyword evidence="5" id="KW-1185">Reference proteome</keyword>
<keyword evidence="2" id="KW-0812">Transmembrane</keyword>
<evidence type="ECO:0008006" key="6">
    <source>
        <dbReference type="Google" id="ProtNLM"/>
    </source>
</evidence>